<reference evidence="3" key="1">
    <citation type="journal article" date="2019" name="Nat. Commun.">
        <title>The genome of broomcorn millet.</title>
        <authorList>
            <person name="Zou C."/>
            <person name="Miki D."/>
            <person name="Li D."/>
            <person name="Tang Q."/>
            <person name="Xiao L."/>
            <person name="Rajput S."/>
            <person name="Deng P."/>
            <person name="Jia W."/>
            <person name="Huang R."/>
            <person name="Zhang M."/>
            <person name="Sun Y."/>
            <person name="Hu J."/>
            <person name="Fu X."/>
            <person name="Schnable P.S."/>
            <person name="Li F."/>
            <person name="Zhang H."/>
            <person name="Feng B."/>
            <person name="Zhu X."/>
            <person name="Liu R."/>
            <person name="Schnable J.C."/>
            <person name="Zhu J.-K."/>
            <person name="Zhang H."/>
        </authorList>
    </citation>
    <scope>NUCLEOTIDE SEQUENCE [LARGE SCALE GENOMIC DNA]</scope>
</reference>
<evidence type="ECO:0000313" key="3">
    <source>
        <dbReference type="Proteomes" id="UP000275267"/>
    </source>
</evidence>
<proteinExistence type="predicted"/>
<feature type="compositionally biased region" description="Low complexity" evidence="1">
    <location>
        <begin position="28"/>
        <end position="37"/>
    </location>
</feature>
<evidence type="ECO:0000256" key="1">
    <source>
        <dbReference type="SAM" id="MobiDB-lite"/>
    </source>
</evidence>
<gene>
    <name evidence="2" type="ORF">C2845_PM02G18280</name>
</gene>
<comment type="caution">
    <text evidence="2">The sequence shown here is derived from an EMBL/GenBank/DDBJ whole genome shotgun (WGS) entry which is preliminary data.</text>
</comment>
<protein>
    <submittedName>
        <fullName evidence="2">Uncharacterized protein</fullName>
    </submittedName>
</protein>
<name>A0A3L6SBE2_PANMI</name>
<keyword evidence="3" id="KW-1185">Reference proteome</keyword>
<sequence>MRLHLGPPVALHLGGSASRRCRSRRRSVPPVTAPVAAYSQPPRARSVRSLRGRELRVGPMRQQGAAPRDGAAPLGMRRADAGGAAPPHGGGGREATSGQRAGGCAAWLPGASGPPPVSSPFPITRAALSLATSLSPPTSAFSNSGGHCSA</sequence>
<dbReference type="AlphaFoldDB" id="A0A3L6SBE2"/>
<organism evidence="2 3">
    <name type="scientific">Panicum miliaceum</name>
    <name type="common">Proso millet</name>
    <name type="synonym">Broomcorn millet</name>
    <dbReference type="NCBI Taxonomy" id="4540"/>
    <lineage>
        <taxon>Eukaryota</taxon>
        <taxon>Viridiplantae</taxon>
        <taxon>Streptophyta</taxon>
        <taxon>Embryophyta</taxon>
        <taxon>Tracheophyta</taxon>
        <taxon>Spermatophyta</taxon>
        <taxon>Magnoliopsida</taxon>
        <taxon>Liliopsida</taxon>
        <taxon>Poales</taxon>
        <taxon>Poaceae</taxon>
        <taxon>PACMAD clade</taxon>
        <taxon>Panicoideae</taxon>
        <taxon>Panicodae</taxon>
        <taxon>Paniceae</taxon>
        <taxon>Panicinae</taxon>
        <taxon>Panicum</taxon>
        <taxon>Panicum sect. Panicum</taxon>
    </lineage>
</organism>
<dbReference type="EMBL" id="PQIB02000005">
    <property type="protein sequence ID" value="RLN18311.1"/>
    <property type="molecule type" value="Genomic_DNA"/>
</dbReference>
<accession>A0A3L6SBE2</accession>
<dbReference type="Proteomes" id="UP000275267">
    <property type="component" value="Unassembled WGS sequence"/>
</dbReference>
<evidence type="ECO:0000313" key="2">
    <source>
        <dbReference type="EMBL" id="RLN18311.1"/>
    </source>
</evidence>
<feature type="region of interest" description="Disordered" evidence="1">
    <location>
        <begin position="1"/>
        <end position="119"/>
    </location>
</feature>